<accession>A0AAP2YW05</accession>
<reference evidence="3" key="1">
    <citation type="submission" date="2022-09" db="EMBL/GenBank/DDBJ databases">
        <title>Enrichment on poylsaccharides allowed isolation of novel metabolic and taxonomic groups of Haloarchaea.</title>
        <authorList>
            <person name="Sorokin D.Y."/>
            <person name="Elcheninov A.G."/>
            <person name="Khizhniak T.V."/>
            <person name="Kolganova T.V."/>
            <person name="Kublanov I.V."/>
        </authorList>
    </citation>
    <scope>NUCLEOTIDE SEQUENCE</scope>
    <source>
        <strain evidence="3">AArc-xg1-1</strain>
    </source>
</reference>
<dbReference type="CDD" id="cd07731">
    <property type="entry name" value="ComA-like_MBL-fold"/>
    <property type="match status" value="1"/>
</dbReference>
<feature type="domain" description="Metallo-beta-lactamase" evidence="2">
    <location>
        <begin position="104"/>
        <end position="311"/>
    </location>
</feature>
<evidence type="ECO:0000259" key="2">
    <source>
        <dbReference type="SMART" id="SM00849"/>
    </source>
</evidence>
<feature type="region of interest" description="Disordered" evidence="1">
    <location>
        <begin position="358"/>
        <end position="393"/>
    </location>
</feature>
<evidence type="ECO:0000313" key="4">
    <source>
        <dbReference type="Proteomes" id="UP001321018"/>
    </source>
</evidence>
<dbReference type="Gene3D" id="3.60.15.10">
    <property type="entry name" value="Ribonuclease Z/Hydroxyacylglutathione hydrolase-like"/>
    <property type="match status" value="1"/>
</dbReference>
<dbReference type="InterPro" id="IPR052159">
    <property type="entry name" value="Competence_DNA_uptake"/>
</dbReference>
<dbReference type="RefSeq" id="WP_338002356.1">
    <property type="nucleotide sequence ID" value="NZ_JAOPKA010000001.1"/>
</dbReference>
<evidence type="ECO:0000313" key="3">
    <source>
        <dbReference type="EMBL" id="MCU4740529.1"/>
    </source>
</evidence>
<feature type="compositionally biased region" description="Acidic residues" evidence="1">
    <location>
        <begin position="36"/>
        <end position="51"/>
    </location>
</feature>
<feature type="region of interest" description="Disordered" evidence="1">
    <location>
        <begin position="36"/>
        <end position="91"/>
    </location>
</feature>
<dbReference type="SUPFAM" id="SSF56281">
    <property type="entry name" value="Metallo-hydrolase/oxidoreductase"/>
    <property type="match status" value="1"/>
</dbReference>
<dbReference type="PANTHER" id="PTHR30619">
    <property type="entry name" value="DNA INTERNALIZATION/COMPETENCE PROTEIN COMEC/REC2"/>
    <property type="match status" value="1"/>
</dbReference>
<gene>
    <name evidence="3" type="ORF">OB960_03845</name>
</gene>
<dbReference type="EMBL" id="JAOPKA010000001">
    <property type="protein sequence ID" value="MCU4740529.1"/>
    <property type="molecule type" value="Genomic_DNA"/>
</dbReference>
<organism evidence="3 4">
    <name type="scientific">Natronoglomus mannanivorans</name>
    <dbReference type="NCBI Taxonomy" id="2979990"/>
    <lineage>
        <taxon>Archaea</taxon>
        <taxon>Methanobacteriati</taxon>
        <taxon>Methanobacteriota</taxon>
        <taxon>Stenosarchaea group</taxon>
        <taxon>Halobacteria</taxon>
        <taxon>Halobacteriales</taxon>
        <taxon>Natrialbaceae</taxon>
        <taxon>Natronoglomus</taxon>
    </lineage>
</organism>
<sequence>MRHTNPNRLRRTLLVVAVASLLVLSGCLVGVDTDTDWAANEDGDEDEDEEATPVTETDADEHGAESDDDSATTESPSDGTGDDETEGENEDRGDLEIHHLDVGQADATLLVEPSGETMLIDSGDWRNDGADVIAALEERGIDRIDHLVATHAHADHIGGHEAVIDHVEEDGDGVGAAYDSGVAHTSQTYDRYLDAIDRHDVTLFEVREGDSLEFGAADVQFYNPPERDDDAAGASGDLHYNSIVLTVEYGDVTYLTTGDAETDAEQRLVEAYGDELDADVYQAGHHGSSTSSTDPFLDRVTPEIVVISSDRDSQYGHPHDEVLETFADRDLETYWTGVHGEIVLTTDGTELTVETEHEASSAPLDLLEEKPSDESSTLGHPIVDLRPAPMVGP</sequence>
<dbReference type="PROSITE" id="PS51257">
    <property type="entry name" value="PROKAR_LIPOPROTEIN"/>
    <property type="match status" value="1"/>
</dbReference>
<dbReference type="Proteomes" id="UP001321018">
    <property type="component" value="Unassembled WGS sequence"/>
</dbReference>
<name>A0AAP2YW05_9EURY</name>
<dbReference type="InterPro" id="IPR001279">
    <property type="entry name" value="Metallo-B-lactamas"/>
</dbReference>
<evidence type="ECO:0000256" key="1">
    <source>
        <dbReference type="SAM" id="MobiDB-lite"/>
    </source>
</evidence>
<comment type="caution">
    <text evidence="3">The sequence shown here is derived from an EMBL/GenBank/DDBJ whole genome shotgun (WGS) entry which is preliminary data.</text>
</comment>
<dbReference type="Pfam" id="PF00753">
    <property type="entry name" value="Lactamase_B"/>
    <property type="match status" value="1"/>
</dbReference>
<feature type="compositionally biased region" description="Acidic residues" evidence="1">
    <location>
        <begin position="80"/>
        <end position="89"/>
    </location>
</feature>
<protein>
    <submittedName>
        <fullName evidence="3">MBL fold metallo-hydrolase</fullName>
    </submittedName>
</protein>
<dbReference type="InterPro" id="IPR035681">
    <property type="entry name" value="ComA-like_MBL"/>
</dbReference>
<dbReference type="InterPro" id="IPR036866">
    <property type="entry name" value="RibonucZ/Hydroxyglut_hydro"/>
</dbReference>
<dbReference type="SMART" id="SM00849">
    <property type="entry name" value="Lactamase_B"/>
    <property type="match status" value="1"/>
</dbReference>
<proteinExistence type="predicted"/>
<dbReference type="PANTHER" id="PTHR30619:SF1">
    <property type="entry name" value="RECOMBINATION PROTEIN 2"/>
    <property type="match status" value="1"/>
</dbReference>
<dbReference type="AlphaFoldDB" id="A0AAP2YW05"/>